<evidence type="ECO:0000256" key="1">
    <source>
        <dbReference type="SAM" id="MobiDB-lite"/>
    </source>
</evidence>
<evidence type="ECO:0000313" key="3">
    <source>
        <dbReference type="Proteomes" id="UP000237752"/>
    </source>
</evidence>
<dbReference type="InterPro" id="IPR011330">
    <property type="entry name" value="Glyco_hydro/deAcase_b/a-brl"/>
</dbReference>
<sequence>MSRMKLPRGQAYLIALAVVVVIAFSITVATSGETGTQSAADESTVSSSSPPSSSPSASSKSSAPNKPKSQSGPNFEIKALKSGEKPPQFIIFSFDGAGSHQKWLTFSATAKKVKAQFTGFLTGLYLLDDAHKSAYVGPGHAAGKSSVGFGGTKDEVYQMINDLNKAKAAGHEIGTHFNGHFCAGAEPSANKWDAAAWNSELDQFFSFLTNYAQINGYTDAPKLTVTPADIQGERTPCLEGDSDQYFPALLAHNMRYDTSKVSNGIQWPTLINGVWEFWMPSVTVPALGTKVIAMDYNFWYKFNKAKDEPGRAPEFTKMVLDTYQSMYAAALNGNRAPLVIGNHFNNWSGNAFNPAVDAFMAAACNKPETVCTTYQNVLKWMAVQDPAILAGLLAQPPTAN</sequence>
<dbReference type="SUPFAM" id="SSF88713">
    <property type="entry name" value="Glycoside hydrolase/deacetylase"/>
    <property type="match status" value="1"/>
</dbReference>
<dbReference type="Proteomes" id="UP000237752">
    <property type="component" value="Unassembled WGS sequence"/>
</dbReference>
<dbReference type="EMBL" id="PVUE01000007">
    <property type="protein sequence ID" value="PRZ41959.1"/>
    <property type="molecule type" value="Genomic_DNA"/>
</dbReference>
<gene>
    <name evidence="2" type="ORF">CLV47_10786</name>
</gene>
<dbReference type="GO" id="GO:0005975">
    <property type="term" value="P:carbohydrate metabolic process"/>
    <property type="evidence" value="ECO:0007669"/>
    <property type="project" value="InterPro"/>
</dbReference>
<name>A0A2T1A025_9ACTN</name>
<proteinExistence type="predicted"/>
<dbReference type="PANTHER" id="PTHR45985:SF3">
    <property type="entry name" value="CHITIN DEACETYLASE-LIKE 4"/>
    <property type="match status" value="1"/>
</dbReference>
<accession>A0A2T1A025</accession>
<reference evidence="2 3" key="1">
    <citation type="submission" date="2018-03" db="EMBL/GenBank/DDBJ databases">
        <title>Genomic Encyclopedia of Archaeal and Bacterial Type Strains, Phase II (KMG-II): from individual species to whole genera.</title>
        <authorList>
            <person name="Goeker M."/>
        </authorList>
    </citation>
    <scope>NUCLEOTIDE SEQUENCE [LARGE SCALE GENOMIC DNA]</scope>
    <source>
        <strain evidence="2 3">DSM 100065</strain>
    </source>
</reference>
<evidence type="ECO:0000313" key="2">
    <source>
        <dbReference type="EMBL" id="PRZ41959.1"/>
    </source>
</evidence>
<evidence type="ECO:0008006" key="4">
    <source>
        <dbReference type="Google" id="ProtNLM"/>
    </source>
</evidence>
<dbReference type="AlphaFoldDB" id="A0A2T1A025"/>
<comment type="caution">
    <text evidence="2">The sequence shown here is derived from an EMBL/GenBank/DDBJ whole genome shotgun (WGS) entry which is preliminary data.</text>
</comment>
<feature type="region of interest" description="Disordered" evidence="1">
    <location>
        <begin position="33"/>
        <end position="75"/>
    </location>
</feature>
<keyword evidence="3" id="KW-1185">Reference proteome</keyword>
<dbReference type="Gene3D" id="3.20.20.370">
    <property type="entry name" value="Glycoside hydrolase/deacetylase"/>
    <property type="match status" value="1"/>
</dbReference>
<protein>
    <recommendedName>
        <fullName evidence="4">Polysaccharide deacetylase</fullName>
    </recommendedName>
</protein>
<dbReference type="PANTHER" id="PTHR45985">
    <property type="match status" value="1"/>
</dbReference>
<organism evidence="2 3">
    <name type="scientific">Antricoccus suffuscus</name>
    <dbReference type="NCBI Taxonomy" id="1629062"/>
    <lineage>
        <taxon>Bacteria</taxon>
        <taxon>Bacillati</taxon>
        <taxon>Actinomycetota</taxon>
        <taxon>Actinomycetes</taxon>
        <taxon>Geodermatophilales</taxon>
        <taxon>Antricoccaceae</taxon>
        <taxon>Antricoccus</taxon>
    </lineage>
</organism>
<dbReference type="InterPro" id="IPR052740">
    <property type="entry name" value="CE4"/>
</dbReference>
<feature type="compositionally biased region" description="Low complexity" evidence="1">
    <location>
        <begin position="38"/>
        <end position="71"/>
    </location>
</feature>